<evidence type="ECO:0000313" key="2">
    <source>
        <dbReference type="Proteomes" id="UP000287394"/>
    </source>
</evidence>
<proteinExistence type="predicted"/>
<dbReference type="KEGG" id="ccot:CCAX7_45960"/>
<evidence type="ECO:0000313" key="1">
    <source>
        <dbReference type="EMBL" id="BDI32545.1"/>
    </source>
</evidence>
<sequence>MSQACYYHPARGIVSTCVECGIPLCVECTHRIDGSAACNQCAPTVQTNLQNAPLAAPYGAAPLSTNAFAATTYEPAGAAPQPYVPFYAPESSAGAINGAQSRMVSPGSVPLGLLFGAFIGLVGSILVLKILFYAHHGLSWLYIAVGYGIAYGITSVTRRGGVGLSLAAVGIMIFSLLVAHFVYAGDLLNEARTQGVADPAMTVLDALPIAMRAFQPQHWICVVVGLAACWRGAQQKSS</sequence>
<protein>
    <submittedName>
        <fullName evidence="1">Uncharacterized protein</fullName>
    </submittedName>
</protein>
<dbReference type="EMBL" id="AP025739">
    <property type="protein sequence ID" value="BDI32545.1"/>
    <property type="molecule type" value="Genomic_DNA"/>
</dbReference>
<gene>
    <name evidence="1" type="ORF">CCAX7_45960</name>
</gene>
<reference evidence="1 2" key="1">
    <citation type="journal article" date="2019" name="Int. J. Syst. Evol. Microbiol.">
        <title>Capsulimonas corticalis gen. nov., sp. nov., an aerobic capsulated bacterium, of a novel bacterial order, Capsulimonadales ord. nov., of the class Armatimonadia of the phylum Armatimonadetes.</title>
        <authorList>
            <person name="Li J."/>
            <person name="Kudo C."/>
            <person name="Tonouchi A."/>
        </authorList>
    </citation>
    <scope>NUCLEOTIDE SEQUENCE [LARGE SCALE GENOMIC DNA]</scope>
    <source>
        <strain evidence="1 2">AX-7</strain>
    </source>
</reference>
<dbReference type="Proteomes" id="UP000287394">
    <property type="component" value="Chromosome"/>
</dbReference>
<accession>A0A402D542</accession>
<name>A0A402D542_9BACT</name>
<keyword evidence="2" id="KW-1185">Reference proteome</keyword>
<dbReference type="RefSeq" id="WP_119324627.1">
    <property type="nucleotide sequence ID" value="NZ_AP025739.1"/>
</dbReference>
<dbReference type="OrthoDB" id="82335at2"/>
<dbReference type="AlphaFoldDB" id="A0A402D542"/>
<organism evidence="1 2">
    <name type="scientific">Capsulimonas corticalis</name>
    <dbReference type="NCBI Taxonomy" id="2219043"/>
    <lineage>
        <taxon>Bacteria</taxon>
        <taxon>Bacillati</taxon>
        <taxon>Armatimonadota</taxon>
        <taxon>Armatimonadia</taxon>
        <taxon>Capsulimonadales</taxon>
        <taxon>Capsulimonadaceae</taxon>
        <taxon>Capsulimonas</taxon>
    </lineage>
</organism>